<dbReference type="SUPFAM" id="SSF110710">
    <property type="entry name" value="TTHA0583/YokD-like"/>
    <property type="match status" value="1"/>
</dbReference>
<sequence length="292" mass="30610">MSSVVEVKAGGYCGDSGWADRDTGAVNQEMPHTVTSLAADLRKLGLVSGDVVMVHSALRSVGFVAGHVQAVVHALLEVLGPEGTLVVPTHTSYNSDPAGWSNPPVPEAWWPVIRAGNPGYDRALSPSRYMGALAESVRTWPGALRSGHPQVSAAALGARAAEIVGEHPPVDELGDGSPLGAVYRLDGKVLLIGCGHANNTSLHLAEVRQEQPTMFDNAAAVRDPDGSVRWVTWTAPDTDICDFDELGAAFEAVGPVTVGLVGDAPSRLMSQRALVDFATAWIARRRAGEAAV</sequence>
<proteinExistence type="inferred from homology"/>
<evidence type="ECO:0000256" key="3">
    <source>
        <dbReference type="ARBA" id="ARBA00023315"/>
    </source>
</evidence>
<dbReference type="AlphaFoldDB" id="A0A2T0KGZ8"/>
<dbReference type="Proteomes" id="UP000239415">
    <property type="component" value="Unassembled WGS sequence"/>
</dbReference>
<comment type="caution">
    <text evidence="5">The sequence shown here is derived from an EMBL/GenBank/DDBJ whole genome shotgun (WGS) entry which is preliminary data.</text>
</comment>
<keyword evidence="6" id="KW-1185">Reference proteome</keyword>
<dbReference type="InterPro" id="IPR028345">
    <property type="entry name" value="Antibiotic_NAT-like"/>
</dbReference>
<comment type="similarity">
    <text evidence="1 4">Belongs to the antibiotic N-acetyltransferase family.</text>
</comment>
<evidence type="ECO:0000256" key="2">
    <source>
        <dbReference type="ARBA" id="ARBA00022679"/>
    </source>
</evidence>
<keyword evidence="2 4" id="KW-0808">Transferase</keyword>
<organism evidence="5 6">
    <name type="scientific">Actinoplanes italicus</name>
    <dbReference type="NCBI Taxonomy" id="113567"/>
    <lineage>
        <taxon>Bacteria</taxon>
        <taxon>Bacillati</taxon>
        <taxon>Actinomycetota</taxon>
        <taxon>Actinomycetes</taxon>
        <taxon>Micromonosporales</taxon>
        <taxon>Micromonosporaceae</taxon>
        <taxon>Actinoplanes</taxon>
    </lineage>
</organism>
<evidence type="ECO:0000313" key="5">
    <source>
        <dbReference type="EMBL" id="PRX22701.1"/>
    </source>
</evidence>
<keyword evidence="3 4" id="KW-0012">Acyltransferase</keyword>
<accession>A0A2T0KGZ8</accession>
<comment type="catalytic activity">
    <reaction evidence="4">
        <text>a 2-deoxystreptamine antibiotic + acetyl-CoA = an N(3)-acetyl-2-deoxystreptamine antibiotic + CoA + H(+)</text>
        <dbReference type="Rhea" id="RHEA:12665"/>
        <dbReference type="ChEBI" id="CHEBI:15378"/>
        <dbReference type="ChEBI" id="CHEBI:57287"/>
        <dbReference type="ChEBI" id="CHEBI:57288"/>
        <dbReference type="ChEBI" id="CHEBI:57921"/>
        <dbReference type="ChEBI" id="CHEBI:77452"/>
        <dbReference type="EC" id="2.3.1.81"/>
    </reaction>
</comment>
<dbReference type="EMBL" id="PVMZ01000004">
    <property type="protein sequence ID" value="PRX22701.1"/>
    <property type="molecule type" value="Genomic_DNA"/>
</dbReference>
<dbReference type="PANTHER" id="PTHR11104">
    <property type="entry name" value="AMINOGLYCOSIDE N3-ACETYLTRANSFERASE"/>
    <property type="match status" value="1"/>
</dbReference>
<dbReference type="PANTHER" id="PTHR11104:SF0">
    <property type="entry name" value="SPBETA PROPHAGE-DERIVED AMINOGLYCOSIDE N(3')-ACETYLTRANSFERASE-LIKE PROTEIN YOKD"/>
    <property type="match status" value="1"/>
</dbReference>
<evidence type="ECO:0000256" key="1">
    <source>
        <dbReference type="ARBA" id="ARBA00006383"/>
    </source>
</evidence>
<dbReference type="GO" id="GO:0046677">
    <property type="term" value="P:response to antibiotic"/>
    <property type="evidence" value="ECO:0007669"/>
    <property type="project" value="UniProtKB-KW"/>
</dbReference>
<reference evidence="5 6" key="1">
    <citation type="submission" date="2018-03" db="EMBL/GenBank/DDBJ databases">
        <title>Genomic Encyclopedia of Archaeal and Bacterial Type Strains, Phase II (KMG-II): from individual species to whole genera.</title>
        <authorList>
            <person name="Goeker M."/>
        </authorList>
    </citation>
    <scope>NUCLEOTIDE SEQUENCE [LARGE SCALE GENOMIC DNA]</scope>
    <source>
        <strain evidence="5 6">DSM 43146</strain>
    </source>
</reference>
<dbReference type="InterPro" id="IPR003679">
    <property type="entry name" value="Amioglycoside_AcTrfase"/>
</dbReference>
<dbReference type="EC" id="2.3.1.-" evidence="4"/>
<name>A0A2T0KGZ8_9ACTN</name>
<evidence type="ECO:0000256" key="4">
    <source>
        <dbReference type="RuleBase" id="RU365031"/>
    </source>
</evidence>
<protein>
    <recommendedName>
        <fullName evidence="4">Aminoglycoside N(3)-acetyltransferase</fullName>
        <ecNumber evidence="4">2.3.1.-</ecNumber>
    </recommendedName>
</protein>
<evidence type="ECO:0000313" key="6">
    <source>
        <dbReference type="Proteomes" id="UP000239415"/>
    </source>
</evidence>
<dbReference type="Pfam" id="PF02522">
    <property type="entry name" value="Antibiotic_NAT"/>
    <property type="match status" value="1"/>
</dbReference>
<keyword evidence="4" id="KW-0046">Antibiotic resistance</keyword>
<gene>
    <name evidence="5" type="ORF">CLV67_104229</name>
</gene>
<dbReference type="GO" id="GO:0046353">
    <property type="term" value="F:aminoglycoside 3-N-acetyltransferase activity"/>
    <property type="evidence" value="ECO:0007669"/>
    <property type="project" value="UniProtKB-EC"/>
</dbReference>